<organism evidence="8 9">
    <name type="scientific">Fibrobacter succinogenes (strain ATCC 19169 / S85)</name>
    <dbReference type="NCBI Taxonomy" id="59374"/>
    <lineage>
        <taxon>Bacteria</taxon>
        <taxon>Pseudomonadati</taxon>
        <taxon>Fibrobacterota</taxon>
        <taxon>Fibrobacteria</taxon>
        <taxon>Fibrobacterales</taxon>
        <taxon>Fibrobacteraceae</taxon>
        <taxon>Fibrobacter</taxon>
    </lineage>
</organism>
<comment type="function">
    <text evidence="6">Catalyzes the transfer of a formyl group from 10-formyltetrahydrofolate to 5-phospho-ribosyl-glycinamide (GAR), producing 5-phospho-ribosyl-N-formylglycinamide (FGAR) and tetrahydrofolate.</text>
</comment>
<comment type="similarity">
    <text evidence="4 6">Belongs to the GART family.</text>
</comment>
<evidence type="ECO:0000256" key="6">
    <source>
        <dbReference type="HAMAP-Rule" id="MF_01930"/>
    </source>
</evidence>
<dbReference type="Gene3D" id="3.40.50.170">
    <property type="entry name" value="Formyl transferase, N-terminal domain"/>
    <property type="match status" value="1"/>
</dbReference>
<dbReference type="GO" id="GO:0006189">
    <property type="term" value="P:'de novo' IMP biosynthetic process"/>
    <property type="evidence" value="ECO:0007669"/>
    <property type="project" value="UniProtKB-UniRule"/>
</dbReference>
<sequence length="215" mass="23590">MLEYSLVSSLSSKKNYIWPMFKIGVMASGGGSNFKAIIDRIGEGDLEAQCKFLITNNAGCGAVHHAEEFGIPVHHISGKTHPDQAAYEAAMLEVLDKYDVDLLILAGYMKALPLCMLKRMPDRILNIHPSLLPKFGGKGFFGHHVHEAVLAAHETESGPTVHLVSEEIDRGRILAQTKVPVMKDDTADTLAARVLVQEHALYWKTIKEYAASLGL</sequence>
<dbReference type="eggNOG" id="COG0299">
    <property type="taxonomic scope" value="Bacteria"/>
</dbReference>
<dbReference type="KEGG" id="fsc:FSU_3274"/>
<comment type="catalytic activity">
    <reaction evidence="5 6">
        <text>N(1)-(5-phospho-beta-D-ribosyl)glycinamide + (6R)-10-formyltetrahydrofolate = N(2)-formyl-N(1)-(5-phospho-beta-D-ribosyl)glycinamide + (6S)-5,6,7,8-tetrahydrofolate + H(+)</text>
        <dbReference type="Rhea" id="RHEA:15053"/>
        <dbReference type="ChEBI" id="CHEBI:15378"/>
        <dbReference type="ChEBI" id="CHEBI:57453"/>
        <dbReference type="ChEBI" id="CHEBI:143788"/>
        <dbReference type="ChEBI" id="CHEBI:147286"/>
        <dbReference type="ChEBI" id="CHEBI:195366"/>
        <dbReference type="EC" id="2.1.2.2"/>
    </reaction>
</comment>
<comment type="caution">
    <text evidence="6">Lacks conserved residue(s) required for the propagation of feature annotation.</text>
</comment>
<dbReference type="PANTHER" id="PTHR43369">
    <property type="entry name" value="PHOSPHORIBOSYLGLYCINAMIDE FORMYLTRANSFERASE"/>
    <property type="match status" value="1"/>
</dbReference>
<comment type="pathway">
    <text evidence="1 6">Purine metabolism; IMP biosynthesis via de novo pathway; N(2)-formyl-N(1)-(5-phospho-D-ribosyl)glycinamide from N(1)-(5-phospho-D-ribosyl)glycinamide (10-formyl THF route): step 1/1.</text>
</comment>
<protein>
    <recommendedName>
        <fullName evidence="6">Phosphoribosylglycinamide formyltransferase</fullName>
        <ecNumber evidence="6">2.1.2.2</ecNumber>
    </recommendedName>
    <alternativeName>
        <fullName evidence="6">5'-phosphoribosylglycinamide transformylase</fullName>
    </alternativeName>
    <alternativeName>
        <fullName evidence="6">GAR transformylase</fullName>
        <shortName evidence="6">GART</shortName>
    </alternativeName>
</protein>
<dbReference type="EMBL" id="CP002158">
    <property type="protein sequence ID" value="ADL27155.1"/>
    <property type="molecule type" value="Genomic_DNA"/>
</dbReference>
<dbReference type="Pfam" id="PF00551">
    <property type="entry name" value="Formyl_trans_N"/>
    <property type="match status" value="1"/>
</dbReference>
<dbReference type="InterPro" id="IPR002376">
    <property type="entry name" value="Formyl_transf_N"/>
</dbReference>
<evidence type="ECO:0000259" key="7">
    <source>
        <dbReference type="Pfam" id="PF00551"/>
    </source>
</evidence>
<dbReference type="PANTHER" id="PTHR43369:SF2">
    <property type="entry name" value="PHOSPHORIBOSYLGLYCINAMIDE FORMYLTRANSFERASE"/>
    <property type="match status" value="1"/>
</dbReference>
<dbReference type="GO" id="GO:0005737">
    <property type="term" value="C:cytoplasm"/>
    <property type="evidence" value="ECO:0007669"/>
    <property type="project" value="TreeGrafter"/>
</dbReference>
<keyword evidence="2 6" id="KW-0808">Transferase</keyword>
<evidence type="ECO:0000256" key="3">
    <source>
        <dbReference type="ARBA" id="ARBA00022755"/>
    </source>
</evidence>
<evidence type="ECO:0000313" key="9">
    <source>
        <dbReference type="Proteomes" id="UP000000517"/>
    </source>
</evidence>
<dbReference type="HAMAP" id="MF_01930">
    <property type="entry name" value="PurN"/>
    <property type="match status" value="1"/>
</dbReference>
<dbReference type="STRING" id="59374.FSU_3274"/>
<proteinExistence type="inferred from homology"/>
<accession>D9S937</accession>
<dbReference type="HOGENOM" id="CLU_038395_1_3_0"/>
<name>D9S937_FIBSS</name>
<dbReference type="UniPathway" id="UPA00074">
    <property type="reaction ID" value="UER00126"/>
</dbReference>
<evidence type="ECO:0000313" key="8">
    <source>
        <dbReference type="EMBL" id="ADL27155.1"/>
    </source>
</evidence>
<dbReference type="NCBIfam" id="TIGR00639">
    <property type="entry name" value="PurN"/>
    <property type="match status" value="1"/>
</dbReference>
<dbReference type="PROSITE" id="PS00373">
    <property type="entry name" value="GART"/>
    <property type="match status" value="1"/>
</dbReference>
<evidence type="ECO:0000256" key="2">
    <source>
        <dbReference type="ARBA" id="ARBA00022679"/>
    </source>
</evidence>
<dbReference type="InterPro" id="IPR001555">
    <property type="entry name" value="GART_AS"/>
</dbReference>
<evidence type="ECO:0000256" key="1">
    <source>
        <dbReference type="ARBA" id="ARBA00005054"/>
    </source>
</evidence>
<gene>
    <name evidence="6 8" type="primary">purN</name>
    <name evidence="8" type="ordered locus">FSU_3274</name>
</gene>
<evidence type="ECO:0000256" key="4">
    <source>
        <dbReference type="ARBA" id="ARBA00038440"/>
    </source>
</evidence>
<dbReference type="GO" id="GO:0004644">
    <property type="term" value="F:phosphoribosylglycinamide formyltransferase activity"/>
    <property type="evidence" value="ECO:0007669"/>
    <property type="project" value="UniProtKB-UniRule"/>
</dbReference>
<feature type="site" description="Raises pKa of active site His" evidence="6">
    <location>
        <position position="169"/>
    </location>
</feature>
<evidence type="ECO:0000256" key="5">
    <source>
        <dbReference type="ARBA" id="ARBA00047664"/>
    </source>
</evidence>
<dbReference type="AlphaFoldDB" id="D9S937"/>
<dbReference type="SUPFAM" id="SSF53328">
    <property type="entry name" value="Formyltransferase"/>
    <property type="match status" value="1"/>
</dbReference>
<feature type="binding site" evidence="6">
    <location>
        <position position="126"/>
    </location>
    <ligand>
        <name>(6R)-10-formyltetrahydrofolate</name>
        <dbReference type="ChEBI" id="CHEBI:195366"/>
    </ligand>
</feature>
<dbReference type="EC" id="2.1.2.2" evidence="6"/>
<dbReference type="PATRIC" id="fig|59374.8.peg.3132"/>
<dbReference type="Proteomes" id="UP000000517">
    <property type="component" value="Chromosome"/>
</dbReference>
<feature type="domain" description="Formyl transferase N-terminal" evidence="7">
    <location>
        <begin position="22"/>
        <end position="205"/>
    </location>
</feature>
<dbReference type="InterPro" id="IPR004607">
    <property type="entry name" value="GART"/>
</dbReference>
<dbReference type="InterPro" id="IPR036477">
    <property type="entry name" value="Formyl_transf_N_sf"/>
</dbReference>
<reference evidence="9" key="1">
    <citation type="submission" date="2010-08" db="EMBL/GenBank/DDBJ databases">
        <title>Complete sequence of Fibrobacter succinogenes subsp. succinogenes S85.</title>
        <authorList>
            <person name="Durkin A.S."/>
            <person name="Nelson K.E."/>
            <person name="Morrison M."/>
            <person name="Forsberg C.W."/>
            <person name="Wilson D.B."/>
            <person name="Russell J.B."/>
            <person name="Cann I.K.O."/>
            <person name="Mackie R.I."/>
            <person name="White B.A."/>
        </authorList>
    </citation>
    <scope>NUCLEOTIDE SEQUENCE [LARGE SCALE GENOMIC DNA]</scope>
    <source>
        <strain evidence="9">ATCC 19169 / S85</strain>
    </source>
</reference>
<feature type="active site" description="Proton donor" evidence="6">
    <location>
        <position position="128"/>
    </location>
</feature>
<keyword evidence="3 6" id="KW-0658">Purine biosynthesis</keyword>
<dbReference type="CDD" id="cd08645">
    <property type="entry name" value="FMT_core_GART"/>
    <property type="match status" value="1"/>
</dbReference>
<feature type="binding site" evidence="6">
    <location>
        <begin position="31"/>
        <end position="33"/>
    </location>
    <ligand>
        <name>N(1)-(5-phospho-beta-D-ribosyl)glycinamide</name>
        <dbReference type="ChEBI" id="CHEBI:143788"/>
    </ligand>
</feature>